<dbReference type="Proteomes" id="UP001596283">
    <property type="component" value="Unassembled WGS sequence"/>
</dbReference>
<comment type="caution">
    <text evidence="2">The sequence shown here is derived from an EMBL/GenBank/DDBJ whole genome shotgun (WGS) entry which is preliminary data.</text>
</comment>
<dbReference type="Gene3D" id="3.30.1490.360">
    <property type="match status" value="1"/>
</dbReference>
<sequence>MAGGTWTKQNKQRPGAYINTKAIAQTKPDTSLGRVLLIGAMQTGWGAHGVIPLEIESDFKALLGITLDDPKLVAVKEALKGAVTVLYVNMNPGEKAKISDAALPWSFTAKYAGTKGNDLTVSVEKDPNDETLVNVNTLFGTELVAQQQVRTTTASGLESNPYVDVEFTGDMTTPTGDASATTGGAEFSATAGKAKLEALAASTTYKLTGGTTEDAEDELDLIDNALSTENYNVVTTAGIAAENVLHGLVATTTKRLREKEGYKIRAVVPALEGGTKYDYEGVSVVNN</sequence>
<feature type="non-terminal residue" evidence="2">
    <location>
        <position position="287"/>
    </location>
</feature>
<dbReference type="InterPro" id="IPR035326">
    <property type="entry name" value="Beta_sandwich_Seath"/>
</dbReference>
<organism evidence="2 3">
    <name type="scientific">Levilactobacillus fujinensis</name>
    <dbReference type="NCBI Taxonomy" id="2486024"/>
    <lineage>
        <taxon>Bacteria</taxon>
        <taxon>Bacillati</taxon>
        <taxon>Bacillota</taxon>
        <taxon>Bacilli</taxon>
        <taxon>Lactobacillales</taxon>
        <taxon>Lactobacillaceae</taxon>
        <taxon>Levilactobacillus</taxon>
    </lineage>
</organism>
<proteinExistence type="predicted"/>
<name>A0ABW1TLB8_9LACO</name>
<dbReference type="EMBL" id="JBHSSI010000110">
    <property type="protein sequence ID" value="MFC6262000.1"/>
    <property type="molecule type" value="Genomic_DNA"/>
</dbReference>
<evidence type="ECO:0000259" key="1">
    <source>
        <dbReference type="Pfam" id="PF17481"/>
    </source>
</evidence>
<feature type="domain" description="Phage tail sheath protein-like beta-sandwich" evidence="1">
    <location>
        <begin position="103"/>
        <end position="184"/>
    </location>
</feature>
<dbReference type="Gene3D" id="2.60.40.4290">
    <property type="match status" value="1"/>
</dbReference>
<accession>A0ABW1TLB8</accession>
<evidence type="ECO:0000313" key="3">
    <source>
        <dbReference type="Proteomes" id="UP001596283"/>
    </source>
</evidence>
<dbReference type="RefSeq" id="WP_382333762.1">
    <property type="nucleotide sequence ID" value="NZ_JBHSSI010000110.1"/>
</dbReference>
<evidence type="ECO:0000313" key="2">
    <source>
        <dbReference type="EMBL" id="MFC6262000.1"/>
    </source>
</evidence>
<dbReference type="Gene3D" id="3.40.50.11790">
    <property type="match status" value="1"/>
</dbReference>
<keyword evidence="3" id="KW-1185">Reference proteome</keyword>
<protein>
    <submittedName>
        <fullName evidence="2">Phage tail sheath N-terminal beta-sandwich domain-containing protein</fullName>
    </submittedName>
</protein>
<gene>
    <name evidence="2" type="ORF">ACFP1C_13830</name>
</gene>
<reference evidence="3" key="1">
    <citation type="journal article" date="2019" name="Int. J. Syst. Evol. Microbiol.">
        <title>The Global Catalogue of Microorganisms (GCM) 10K type strain sequencing project: providing services to taxonomists for standard genome sequencing and annotation.</title>
        <authorList>
            <consortium name="The Broad Institute Genomics Platform"/>
            <consortium name="The Broad Institute Genome Sequencing Center for Infectious Disease"/>
            <person name="Wu L."/>
            <person name="Ma J."/>
        </authorList>
    </citation>
    <scope>NUCLEOTIDE SEQUENCE [LARGE SCALE GENOMIC DNA]</scope>
    <source>
        <strain evidence="3">CCM 8908</strain>
    </source>
</reference>
<dbReference type="Pfam" id="PF17481">
    <property type="entry name" value="Phage_sheath_domII"/>
    <property type="match status" value="1"/>
</dbReference>